<dbReference type="Gene3D" id="1.25.40.10">
    <property type="entry name" value="Tetratricopeptide repeat domain"/>
    <property type="match status" value="1"/>
</dbReference>
<name>A0A3E2HNH8_SCYLI</name>
<keyword evidence="3" id="KW-0698">rRNA processing</keyword>
<dbReference type="PANTHER" id="PTHR23270">
    <property type="entry name" value="PROGRAMMED CELL DEATH PROTEIN 11 PRE-RRNA PROCESSING PROTEIN RRP5"/>
    <property type="match status" value="1"/>
</dbReference>
<dbReference type="Pfam" id="PF24685">
    <property type="entry name" value="OB_RRP5_4th"/>
    <property type="match status" value="1"/>
</dbReference>
<dbReference type="CDD" id="cd04461">
    <property type="entry name" value="S1_Rrp5_repeat_hs8_sc7"/>
    <property type="match status" value="1"/>
</dbReference>
<comment type="subcellular location">
    <subcellularLocation>
        <location evidence="1">Nucleus</location>
        <location evidence="1">Nucleolus</location>
    </subcellularLocation>
</comment>
<feature type="domain" description="S1 motif" evidence="11">
    <location>
        <begin position="1110"/>
        <end position="1179"/>
    </location>
</feature>
<feature type="domain" description="S1 motif" evidence="11">
    <location>
        <begin position="440"/>
        <end position="515"/>
    </location>
</feature>
<evidence type="ECO:0000256" key="8">
    <source>
        <dbReference type="ARBA" id="ARBA00073619"/>
    </source>
</evidence>
<evidence type="ECO:0000256" key="9">
    <source>
        <dbReference type="ARBA" id="ARBA00076674"/>
    </source>
</evidence>
<evidence type="ECO:0000256" key="6">
    <source>
        <dbReference type="ARBA" id="ARBA00023242"/>
    </source>
</evidence>
<feature type="region of interest" description="Disordered" evidence="10">
    <location>
        <begin position="1388"/>
        <end position="1423"/>
    </location>
</feature>
<feature type="domain" description="S1 motif" evidence="11">
    <location>
        <begin position="247"/>
        <end position="316"/>
    </location>
</feature>
<dbReference type="InterPro" id="IPR003029">
    <property type="entry name" value="S1_domain"/>
</dbReference>
<evidence type="ECO:0000259" key="11">
    <source>
        <dbReference type="PROSITE" id="PS50126"/>
    </source>
</evidence>
<feature type="compositionally biased region" description="Basic and acidic residues" evidence="10">
    <location>
        <begin position="82"/>
        <end position="96"/>
    </location>
</feature>
<feature type="domain" description="S1 motif" evidence="11">
    <location>
        <begin position="915"/>
        <end position="991"/>
    </location>
</feature>
<dbReference type="InterPro" id="IPR048059">
    <property type="entry name" value="Rrp5_S1_rpt_hs1_sc1"/>
</dbReference>
<feature type="compositionally biased region" description="Basic and acidic residues" evidence="10">
    <location>
        <begin position="1484"/>
        <end position="1493"/>
    </location>
</feature>
<evidence type="ECO:0000256" key="7">
    <source>
        <dbReference type="ARBA" id="ARBA00055575"/>
    </source>
</evidence>
<organism evidence="12 13">
    <name type="scientific">Scytalidium lignicola</name>
    <name type="common">Hyphomycete</name>
    <dbReference type="NCBI Taxonomy" id="5539"/>
    <lineage>
        <taxon>Eukaryota</taxon>
        <taxon>Fungi</taxon>
        <taxon>Dikarya</taxon>
        <taxon>Ascomycota</taxon>
        <taxon>Pezizomycotina</taxon>
        <taxon>Leotiomycetes</taxon>
        <taxon>Leotiomycetes incertae sedis</taxon>
        <taxon>Scytalidium</taxon>
    </lineage>
</organism>
<dbReference type="CDD" id="cd05697">
    <property type="entry name" value="S1_Rrp5_repeat_hs5"/>
    <property type="match status" value="1"/>
</dbReference>
<dbReference type="SMART" id="SM00316">
    <property type="entry name" value="S1"/>
    <property type="match status" value="13"/>
</dbReference>
<sequence length="1773" mass="196197">MAPILKRKDAPTNESFLRTKKLRPQKEDVISTAARKTSTVPKVSRAKDEEAAFPRGGASVLTPLEHKQIQIEATNDVLFEQEGGKKSERDIHDAPHVRRKQKSKGDGPQGDGKKAANDENEVTIESLSYKRIVPGSLVLGQVAQINDHDIALSLPNNLTGYVPITSISNDLTKRIEEIAAAEEEDQEVEDIDLNAMFTVGRYLRAYVISTSDDPSEKSVGKPKRRIELSLNPTQSNSGLTSDNITIHNTVMASVLSVEDHGLIMDIGFQSSDMRGFMSSKEIGNGMDLSKMQVGNVLLCTISGFSSNRKIVKLSADPLKVANIKKLNYLTEAPNIDAFLPGTAVEVLVTTLSPHGLAGKVMGLLDVTADLIQSGAFYLGKSLESKYKVGSKIKARIICTFPTSSSPKLGISLLDHVLSLSSVQVGKAAERQDPLSALPLSTIIEKVVVQHVEPAIGLFVNIGLKGVGGFVHISRIKDGKIETLSESSGQYNVGSVHRGRVIGYNSIDGVYLVSFEKSVLEQPFLRIEDLKVGEVVKGQIEKLIINATGVGGLLVKLAEGLTGFVPQTHLADVQLLHPEKRFKEGMTVTARVLSTDASKQQIRLTLKKTLVNSDVKAFISYEEIEPGTQSLGTIINIIPSGAVVQFYGNVRGFLPVSEMSEAYIEDPAQHFKVGQVVNVHVLRVDHTAQKLVVSCKDPSIFGEAQQNAMKKLKIGDIVTAAVTEKSNEDISVELHEYGLRAILPVGHLTDRSDSKNLSAMKKIRVGQTLTDLVVLEKLEQKRLIVLSNKPSLLKDAKGHTLLRGFEDVKEKRLVHGFVRNITPTAVFVQFGGILTGLLPKNKLPEAAILQPEFGLKKYQSVEAKILSVDRDQRRFVLSMIDIKSNDTASKPVIGDDPAVNNPVDESVTCLDDLTIGKLTKAKIVSVKETQINVQLADNIQGRIDVSEIFDSWSDIKDRKRPLRAFSPKQIVDVRVLGIHDARTHRFLPITHRSSRSFVFELSAKKSDQTELPLEPLSLNQITLGSSWIAFVNNIGDGCLWVNLSPNVRGRISGLDISDDVSLLKDLESNFPIGSAVKVHVTGVDAEQNRLDLSARSSKSSTILTFDNLSKGMVVPGKITRVNERQIMVQLSESVSGPVNLPDFADDFSQVDTTAYNKNDIIRVCVIDTDRPNKRIRLSTRPSRVLNSSIPVVDREISAYSDLKVNTIVRGFVKNVADSGIFVNLGGNVTAFVRVSDLSDSYIKDWKSSLQIDQLVRGKVTVSDPASNHVQLSLKSSVVDNDYKSPLVFNDMKIGQVVTGKIRKVEDFGVFIVVDGSSNVSGLCHRSEMAEKPVHDVKKLYNEGDAVKAIVLKIDPEKKRINFGLKASYFEDNGESEDDDESDQFDEMQGVKLGDLSGSDEEDNDDADEEDDSITSFQDAEIVDQEGQDYKYLQDEDMDDELTVEPLNPGGFDWSANILDQIEDNSEADQEKDIGEEKSRKKKRRSDAMIDRTADLDVNGPQSVSDFERLLLGQPDSSQLWIEYMAFQIKLSELNSARELAERAIKTINIREETEKLNVWIALLNLENAYGSDETTEEAFKRACQYNDAQEVHERMASIYIQSGKHDKAETLFQVITKKFSQSPEVWYNYAHFLYNTVSSADKGRALLPRAIQALPPHTHLNLSLKFAALEFHSKSGSPERGRTIIEGILSTFPKRLDIWNQLLDLEIQQGDKDIIRGVFERAVKTKGLKPKGVKAWFKRWSDWEEKNGDKKSCEKVRIKAEEWVRDAVENKSRN</sequence>
<feature type="non-terminal residue" evidence="12">
    <location>
        <position position="1"/>
    </location>
</feature>
<keyword evidence="4" id="KW-0597">Phosphoprotein</keyword>
<dbReference type="FunFam" id="1.25.40.10:FF:000467">
    <property type="entry name" value="Putative rRNA biogenesis protein RRP5"/>
    <property type="match status" value="1"/>
</dbReference>
<dbReference type="InterPro" id="IPR048058">
    <property type="entry name" value="Rrp5_S1_rpt_hs11_sc8"/>
</dbReference>
<keyword evidence="6" id="KW-0539">Nucleus</keyword>
<dbReference type="FunFam" id="2.40.50.140:FF:000278">
    <property type="entry name" value="rRNA biogenesis protein rrp5"/>
    <property type="match status" value="1"/>
</dbReference>
<evidence type="ECO:0000256" key="5">
    <source>
        <dbReference type="ARBA" id="ARBA00022737"/>
    </source>
</evidence>
<feature type="domain" description="S1 motif" evidence="11">
    <location>
        <begin position="626"/>
        <end position="695"/>
    </location>
</feature>
<dbReference type="InterPro" id="IPR055430">
    <property type="entry name" value="HAT_Syf1_CNRKL1_C"/>
</dbReference>
<evidence type="ECO:0000256" key="4">
    <source>
        <dbReference type="ARBA" id="ARBA00022553"/>
    </source>
</evidence>
<evidence type="ECO:0000256" key="3">
    <source>
        <dbReference type="ARBA" id="ARBA00022552"/>
    </source>
</evidence>
<reference evidence="12 13" key="1">
    <citation type="submission" date="2018-05" db="EMBL/GenBank/DDBJ databases">
        <title>Draft genome sequence of Scytalidium lignicola DSM 105466, a ubiquitous saprotrophic fungus.</title>
        <authorList>
            <person name="Buettner E."/>
            <person name="Gebauer A.M."/>
            <person name="Hofrichter M."/>
            <person name="Liers C."/>
            <person name="Kellner H."/>
        </authorList>
    </citation>
    <scope>NUCLEOTIDE SEQUENCE [LARGE SCALE GENOMIC DNA]</scope>
    <source>
        <strain evidence="12 13">DSM 105466</strain>
    </source>
</reference>
<dbReference type="FunFam" id="2.40.50.140:FF:000266">
    <property type="entry name" value="rRNA biogenesis protein rrp5"/>
    <property type="match status" value="1"/>
</dbReference>
<dbReference type="PROSITE" id="PS50126">
    <property type="entry name" value="S1"/>
    <property type="match status" value="12"/>
</dbReference>
<feature type="domain" description="S1 motif" evidence="11">
    <location>
        <begin position="810"/>
        <end position="879"/>
    </location>
</feature>
<dbReference type="CDD" id="cd05702">
    <property type="entry name" value="S1_Rrp5_repeat_hs11_sc8"/>
    <property type="match status" value="1"/>
</dbReference>
<evidence type="ECO:0000256" key="10">
    <source>
        <dbReference type="SAM" id="MobiDB-lite"/>
    </source>
</evidence>
<feature type="domain" description="S1 motif" evidence="11">
    <location>
        <begin position="1018"/>
        <end position="1094"/>
    </location>
</feature>
<proteinExistence type="predicted"/>
<feature type="domain" description="S1 motif" evidence="11">
    <location>
        <begin position="532"/>
        <end position="606"/>
    </location>
</feature>
<keyword evidence="5" id="KW-0677">Repeat</keyword>
<keyword evidence="13" id="KW-1185">Reference proteome</keyword>
<dbReference type="CDD" id="cd05708">
    <property type="entry name" value="S1_Rrp5_repeat_sc12"/>
    <property type="match status" value="1"/>
</dbReference>
<dbReference type="EMBL" id="NCSJ02000014">
    <property type="protein sequence ID" value="RFU34926.1"/>
    <property type="molecule type" value="Genomic_DNA"/>
</dbReference>
<dbReference type="Gene3D" id="2.40.50.140">
    <property type="entry name" value="Nucleic acid-binding proteins"/>
    <property type="match status" value="12"/>
</dbReference>
<feature type="domain" description="S1 motif" evidence="11">
    <location>
        <begin position="135"/>
        <end position="231"/>
    </location>
</feature>
<feature type="region of interest" description="Disordered" evidence="10">
    <location>
        <begin position="80"/>
        <end position="119"/>
    </location>
</feature>
<evidence type="ECO:0000313" key="12">
    <source>
        <dbReference type="EMBL" id="RFU34926.1"/>
    </source>
</evidence>
<dbReference type="FunFam" id="2.40.50.140:FF:000155">
    <property type="entry name" value="rRNA biogenesis protein RRP5"/>
    <property type="match status" value="1"/>
</dbReference>
<dbReference type="InterPro" id="IPR057302">
    <property type="entry name" value="Rrp5_S1"/>
</dbReference>
<feature type="compositionally biased region" description="Basic and acidic residues" evidence="10">
    <location>
        <begin position="1467"/>
        <end position="1477"/>
    </location>
</feature>
<protein>
    <recommendedName>
        <fullName evidence="8">rRNA biogenesis protein RRP5</fullName>
    </recommendedName>
    <alternativeName>
        <fullName evidence="9">Ribosomal RNA-processing protein 5</fullName>
    </alternativeName>
</protein>
<dbReference type="GO" id="GO:0003723">
    <property type="term" value="F:RNA binding"/>
    <property type="evidence" value="ECO:0007669"/>
    <property type="project" value="TreeGrafter"/>
</dbReference>
<keyword evidence="2" id="KW-0690">Ribosome biogenesis</keyword>
<dbReference type="InterPro" id="IPR012340">
    <property type="entry name" value="NA-bd_OB-fold"/>
</dbReference>
<feature type="domain" description="S1 motif" evidence="11">
    <location>
        <begin position="714"/>
        <end position="788"/>
    </location>
</feature>
<dbReference type="InterPro" id="IPR011990">
    <property type="entry name" value="TPR-like_helical_dom_sf"/>
</dbReference>
<feature type="compositionally biased region" description="Acidic residues" evidence="10">
    <location>
        <begin position="1396"/>
        <end position="1411"/>
    </location>
</feature>
<dbReference type="PANTHER" id="PTHR23270:SF10">
    <property type="entry name" value="PROTEIN RRP5 HOMOLOG"/>
    <property type="match status" value="1"/>
</dbReference>
<dbReference type="STRING" id="5539.A0A3E2HNH8"/>
<dbReference type="CDD" id="cd05706">
    <property type="entry name" value="S1_Rrp5_repeat_sc10"/>
    <property type="match status" value="1"/>
</dbReference>
<comment type="caution">
    <text evidence="12">The sequence shown here is derived from an EMBL/GenBank/DDBJ whole genome shotgun (WGS) entry which is preliminary data.</text>
</comment>
<dbReference type="FunFam" id="2.40.50.140:FF:000196">
    <property type="entry name" value="rRNA biogenesis protein RRP5"/>
    <property type="match status" value="1"/>
</dbReference>
<dbReference type="SUPFAM" id="SSF50249">
    <property type="entry name" value="Nucleic acid-binding proteins"/>
    <property type="match status" value="12"/>
</dbReference>
<evidence type="ECO:0000256" key="1">
    <source>
        <dbReference type="ARBA" id="ARBA00004604"/>
    </source>
</evidence>
<evidence type="ECO:0000313" key="13">
    <source>
        <dbReference type="Proteomes" id="UP000258309"/>
    </source>
</evidence>
<accession>A0A3E2HNH8</accession>
<dbReference type="GO" id="GO:0006364">
    <property type="term" value="P:rRNA processing"/>
    <property type="evidence" value="ECO:0007669"/>
    <property type="project" value="UniProtKB-KW"/>
</dbReference>
<dbReference type="InterPro" id="IPR045209">
    <property type="entry name" value="Rrp5"/>
</dbReference>
<dbReference type="OMA" id="GQYLRAY"/>
<dbReference type="FunFam" id="2.40.50.140:FF:000159">
    <property type="entry name" value="rRNA biogenesis protein rrp5"/>
    <property type="match status" value="1"/>
</dbReference>
<gene>
    <name evidence="12" type="ORF">B7463_g1416</name>
</gene>
<dbReference type="GO" id="GO:0032040">
    <property type="term" value="C:small-subunit processome"/>
    <property type="evidence" value="ECO:0007669"/>
    <property type="project" value="TreeGrafter"/>
</dbReference>
<dbReference type="SMART" id="SM00386">
    <property type="entry name" value="HAT"/>
    <property type="match status" value="6"/>
</dbReference>
<feature type="region of interest" description="Disordered" evidence="10">
    <location>
        <begin position="34"/>
        <end position="58"/>
    </location>
</feature>
<evidence type="ECO:0000256" key="2">
    <source>
        <dbReference type="ARBA" id="ARBA00022517"/>
    </source>
</evidence>
<dbReference type="Proteomes" id="UP000258309">
    <property type="component" value="Unassembled WGS sequence"/>
</dbReference>
<dbReference type="Pfam" id="PF00575">
    <property type="entry name" value="S1"/>
    <property type="match status" value="5"/>
</dbReference>
<dbReference type="FunFam" id="2.40.50.140:FF:000103">
    <property type="entry name" value="protein RRP5 homolog"/>
    <property type="match status" value="2"/>
</dbReference>
<feature type="domain" description="S1 motif" evidence="11">
    <location>
        <begin position="1204"/>
        <end position="1273"/>
    </location>
</feature>
<dbReference type="Pfam" id="PF23231">
    <property type="entry name" value="HAT_Syf1_CNRKL1_C"/>
    <property type="match status" value="1"/>
</dbReference>
<dbReference type="CDD" id="cd05693">
    <property type="entry name" value="S1_Rrp5_repeat_hs1_sc1"/>
    <property type="match status" value="1"/>
</dbReference>
<dbReference type="InterPro" id="IPR003107">
    <property type="entry name" value="HAT"/>
</dbReference>
<feature type="non-terminal residue" evidence="12">
    <location>
        <position position="1773"/>
    </location>
</feature>
<dbReference type="CDD" id="cd05703">
    <property type="entry name" value="S1_Rrp5_repeat_hs12_sc9"/>
    <property type="match status" value="1"/>
</dbReference>
<feature type="domain" description="S1 motif" evidence="11">
    <location>
        <begin position="1293"/>
        <end position="1364"/>
    </location>
</feature>
<dbReference type="FunFam" id="2.40.50.140:FF:000279">
    <property type="entry name" value="rRNA biogenesis protein rrp5"/>
    <property type="match status" value="1"/>
</dbReference>
<feature type="region of interest" description="Disordered" evidence="10">
    <location>
        <begin position="1463"/>
        <end position="1495"/>
    </location>
</feature>
<comment type="function">
    <text evidence="7">Involved in the biogenesis of rRNA. Required for the formation of 18S and 5.8S rRNA.</text>
</comment>
<dbReference type="SUPFAM" id="SSF48452">
    <property type="entry name" value="TPR-like"/>
    <property type="match status" value="1"/>
</dbReference>
<dbReference type="Pfam" id="PF23459">
    <property type="entry name" value="S1_RRP5"/>
    <property type="match status" value="1"/>
</dbReference>
<dbReference type="OrthoDB" id="412781at2759"/>
<dbReference type="InterPro" id="IPR057301">
    <property type="entry name" value="Rrp5_OB_4th"/>
</dbReference>
<dbReference type="CDD" id="cd05698">
    <property type="entry name" value="S1_Rrp5_repeat_hs6_sc5"/>
    <property type="match status" value="1"/>
</dbReference>